<dbReference type="EMBL" id="JBHTKL010000006">
    <property type="protein sequence ID" value="MFD1020821.1"/>
    <property type="molecule type" value="Genomic_DNA"/>
</dbReference>
<dbReference type="PANTHER" id="PTHR48228:SF5">
    <property type="entry name" value="ALPHA-METHYLACYL-COA RACEMASE"/>
    <property type="match status" value="1"/>
</dbReference>
<dbReference type="GO" id="GO:0016787">
    <property type="term" value="F:hydrolase activity"/>
    <property type="evidence" value="ECO:0007669"/>
    <property type="project" value="UniProtKB-KW"/>
</dbReference>
<dbReference type="GO" id="GO:0016740">
    <property type="term" value="F:transferase activity"/>
    <property type="evidence" value="ECO:0007669"/>
    <property type="project" value="UniProtKB-KW"/>
</dbReference>
<dbReference type="InterPro" id="IPR050509">
    <property type="entry name" value="CoA-transferase_III"/>
</dbReference>
<comment type="caution">
    <text evidence="1">The sequence shown here is derived from an EMBL/GenBank/DDBJ whole genome shotgun (WGS) entry which is preliminary data.</text>
</comment>
<proteinExistence type="predicted"/>
<dbReference type="InterPro" id="IPR044855">
    <property type="entry name" value="CoA-Trfase_III_dom3_sf"/>
</dbReference>
<protein>
    <submittedName>
        <fullName evidence="1">CaiB/BaiF CoA transferase family protein</fullName>
    </submittedName>
</protein>
<reference evidence="2" key="1">
    <citation type="journal article" date="2019" name="Int. J. Syst. Evol. Microbiol.">
        <title>The Global Catalogue of Microorganisms (GCM) 10K type strain sequencing project: providing services to taxonomists for standard genome sequencing and annotation.</title>
        <authorList>
            <consortium name="The Broad Institute Genomics Platform"/>
            <consortium name="The Broad Institute Genome Sequencing Center for Infectious Disease"/>
            <person name="Wu L."/>
            <person name="Ma J."/>
        </authorList>
    </citation>
    <scope>NUCLEOTIDE SEQUENCE [LARGE SCALE GENOMIC DNA]</scope>
    <source>
        <strain evidence="2">CCUG 56607</strain>
    </source>
</reference>
<accession>A0ABW3L425</accession>
<dbReference type="Gene3D" id="3.30.1540.10">
    <property type="entry name" value="formyl-coa transferase, domain 3"/>
    <property type="match status" value="1"/>
</dbReference>
<dbReference type="SUPFAM" id="SSF89796">
    <property type="entry name" value="CoA-transferase family III (CaiB/BaiF)"/>
    <property type="match status" value="1"/>
</dbReference>
<dbReference type="InterPro" id="IPR023606">
    <property type="entry name" value="CoA-Trfase_III_dom_1_sf"/>
</dbReference>
<dbReference type="Pfam" id="PF02515">
    <property type="entry name" value="CoA_transf_3"/>
    <property type="match status" value="1"/>
</dbReference>
<name>A0ABW3L425_9BACI</name>
<dbReference type="Gene3D" id="3.40.50.10540">
    <property type="entry name" value="Crotonobetainyl-coa:carnitine coa-transferase, domain 1"/>
    <property type="match status" value="1"/>
</dbReference>
<dbReference type="PANTHER" id="PTHR48228">
    <property type="entry name" value="SUCCINYL-COA--D-CITRAMALATE COA-TRANSFERASE"/>
    <property type="match status" value="1"/>
</dbReference>
<evidence type="ECO:0000313" key="1">
    <source>
        <dbReference type="EMBL" id="MFD1020821.1"/>
    </source>
</evidence>
<keyword evidence="1" id="KW-0378">Hydrolase</keyword>
<keyword evidence="2" id="KW-1185">Reference proteome</keyword>
<evidence type="ECO:0000313" key="2">
    <source>
        <dbReference type="Proteomes" id="UP001596990"/>
    </source>
</evidence>
<dbReference type="RefSeq" id="WP_386063178.1">
    <property type="nucleotide sequence ID" value="NZ_JBHTKL010000006.1"/>
</dbReference>
<dbReference type="Proteomes" id="UP001596990">
    <property type="component" value="Unassembled WGS sequence"/>
</dbReference>
<sequence>MGKPLEDIRVLDFSRYIPGPYATLRLAEQGADVVLVEPANGEPSRTLSFQKDGQGLGFLVHNRMKRSIALDLKDDKDKEIAKELAMKADVIVESFRPGVMERMGLSYESLKQLHPSIIYCSISGYGQHTAGLRHLGSHDLNYMAVSGILSQLKDEQGKPVHPSIQLADYIGGLAASEKIMAALIQRFRTGKGAAIDLSLTDSLYSMMNMNRVIHDEAGYPRGIREISGEYVCYHIYETSDQRYVALAALEKKFWHAFCRLAGRSDWLDQQFAKAEKGSSIYEEVSAYFKRYPLSEWTEISVQVDCCLTPVLEMGELDQWPLLKARALQLEADGLNQIGTVFPSEKAGGEAPRHGDHGEQIIQEWLQTTKNHLHIRRE</sequence>
<dbReference type="InterPro" id="IPR003673">
    <property type="entry name" value="CoA-Trfase_fam_III"/>
</dbReference>
<gene>
    <name evidence="1" type="ORF">ACFQ2J_16660</name>
</gene>
<organism evidence="1 2">
    <name type="scientific">Thalassobacillus hwangdonensis</name>
    <dbReference type="NCBI Taxonomy" id="546108"/>
    <lineage>
        <taxon>Bacteria</taxon>
        <taxon>Bacillati</taxon>
        <taxon>Bacillota</taxon>
        <taxon>Bacilli</taxon>
        <taxon>Bacillales</taxon>
        <taxon>Bacillaceae</taxon>
        <taxon>Thalassobacillus</taxon>
    </lineage>
</organism>
<keyword evidence="1" id="KW-0808">Transferase</keyword>